<dbReference type="EMBL" id="CM004466">
    <property type="protein sequence ID" value="OCT99899.1"/>
    <property type="molecule type" value="Genomic_DNA"/>
</dbReference>
<dbReference type="AlphaFoldDB" id="A0A974DXF8"/>
<evidence type="ECO:0000313" key="4">
    <source>
        <dbReference type="Proteomes" id="UP000694892"/>
    </source>
</evidence>
<evidence type="ECO:0000313" key="3">
    <source>
        <dbReference type="EMBL" id="OCT99899.1"/>
    </source>
</evidence>
<keyword evidence="2" id="KW-0812">Transmembrane</keyword>
<feature type="compositionally biased region" description="Basic and acidic residues" evidence="1">
    <location>
        <begin position="1"/>
        <end position="15"/>
    </location>
</feature>
<sequence length="74" mass="8568">METLEAKHRSLKLDGGEAEGGSNERGMPDPAALAERRREARGYLQSISHHSYWFDVWVFLLFDLVLFIFIYLLP</sequence>
<gene>
    <name evidence="3" type="ORF">XELAEV_18005683mg</name>
</gene>
<evidence type="ECO:0000256" key="2">
    <source>
        <dbReference type="SAM" id="Phobius"/>
    </source>
</evidence>
<reference evidence="4" key="1">
    <citation type="journal article" date="2016" name="Nature">
        <title>Genome evolution in the allotetraploid frog Xenopus laevis.</title>
        <authorList>
            <person name="Session A.M."/>
            <person name="Uno Y."/>
            <person name="Kwon T."/>
            <person name="Chapman J.A."/>
            <person name="Toyoda A."/>
            <person name="Takahashi S."/>
            <person name="Fukui A."/>
            <person name="Hikosaka A."/>
            <person name="Suzuki A."/>
            <person name="Kondo M."/>
            <person name="van Heeringen S.J."/>
            <person name="Quigley I."/>
            <person name="Heinz S."/>
            <person name="Ogino H."/>
            <person name="Ochi H."/>
            <person name="Hellsten U."/>
            <person name="Lyons J.B."/>
            <person name="Simakov O."/>
            <person name="Putnam N."/>
            <person name="Stites J."/>
            <person name="Kuroki Y."/>
            <person name="Tanaka T."/>
            <person name="Michiue T."/>
            <person name="Watanabe M."/>
            <person name="Bogdanovic O."/>
            <person name="Lister R."/>
            <person name="Georgiou G."/>
            <person name="Paranjpe S.S."/>
            <person name="van Kruijsbergen I."/>
            <person name="Shu S."/>
            <person name="Carlson J."/>
            <person name="Kinoshita T."/>
            <person name="Ohta Y."/>
            <person name="Mawaribuchi S."/>
            <person name="Jenkins J."/>
            <person name="Grimwood J."/>
            <person name="Schmutz J."/>
            <person name="Mitros T."/>
            <person name="Mozaffari S.V."/>
            <person name="Suzuki Y."/>
            <person name="Haramoto Y."/>
            <person name="Yamamoto T.S."/>
            <person name="Takagi C."/>
            <person name="Heald R."/>
            <person name="Miller K."/>
            <person name="Haudenschild C."/>
            <person name="Kitzman J."/>
            <person name="Nakayama T."/>
            <person name="Izutsu Y."/>
            <person name="Robert J."/>
            <person name="Fortriede J."/>
            <person name="Burns K."/>
            <person name="Lotay V."/>
            <person name="Karimi K."/>
            <person name="Yasuoka Y."/>
            <person name="Dichmann D.S."/>
            <person name="Flajnik M.F."/>
            <person name="Houston D.W."/>
            <person name="Shendure J."/>
            <person name="DuPasquier L."/>
            <person name="Vize P.D."/>
            <person name="Zorn A.M."/>
            <person name="Ito M."/>
            <person name="Marcotte E.M."/>
            <person name="Wallingford J.B."/>
            <person name="Ito Y."/>
            <person name="Asashima M."/>
            <person name="Ueno N."/>
            <person name="Matsuda Y."/>
            <person name="Veenstra G.J."/>
            <person name="Fujiyama A."/>
            <person name="Harland R.M."/>
            <person name="Taira M."/>
            <person name="Rokhsar D.S."/>
        </authorList>
    </citation>
    <scope>NUCLEOTIDE SEQUENCE [LARGE SCALE GENOMIC DNA]</scope>
    <source>
        <strain evidence="4">J</strain>
    </source>
</reference>
<organism evidence="3 4">
    <name type="scientific">Xenopus laevis</name>
    <name type="common">African clawed frog</name>
    <dbReference type="NCBI Taxonomy" id="8355"/>
    <lineage>
        <taxon>Eukaryota</taxon>
        <taxon>Metazoa</taxon>
        <taxon>Chordata</taxon>
        <taxon>Craniata</taxon>
        <taxon>Vertebrata</taxon>
        <taxon>Euteleostomi</taxon>
        <taxon>Amphibia</taxon>
        <taxon>Batrachia</taxon>
        <taxon>Anura</taxon>
        <taxon>Pipoidea</taxon>
        <taxon>Pipidae</taxon>
        <taxon>Xenopodinae</taxon>
        <taxon>Xenopus</taxon>
        <taxon>Xenopus</taxon>
    </lineage>
</organism>
<feature type="transmembrane region" description="Helical" evidence="2">
    <location>
        <begin position="52"/>
        <end position="73"/>
    </location>
</feature>
<accession>A0A974DXF8</accession>
<dbReference type="InterPro" id="IPR038780">
    <property type="entry name" value="ALN"/>
</dbReference>
<evidence type="ECO:0000256" key="1">
    <source>
        <dbReference type="SAM" id="MobiDB-lite"/>
    </source>
</evidence>
<name>A0A974DXF8_XENLA</name>
<dbReference type="Pfam" id="PF17696">
    <property type="entry name" value="ALN"/>
    <property type="match status" value="1"/>
</dbReference>
<keyword evidence="2" id="KW-1133">Transmembrane helix</keyword>
<proteinExistence type="predicted"/>
<protein>
    <submittedName>
        <fullName evidence="3">Uncharacterized protein</fullName>
    </submittedName>
</protein>
<feature type="region of interest" description="Disordered" evidence="1">
    <location>
        <begin position="1"/>
        <end position="30"/>
    </location>
</feature>
<dbReference type="Proteomes" id="UP000694892">
    <property type="component" value="Chromosome 1L"/>
</dbReference>
<keyword evidence="2" id="KW-0472">Membrane</keyword>